<sequence length="116" mass="12069">MLIRLSEASPATFAEQIAAQVRMGVARGEITRGERLPAARELAASLGVNMHTVLRAYDALREAGVIDLRRGRGAVVVDGNLPEVRSVLESAAALVSEAASAGLSSAELSSLIRGMA</sequence>
<dbReference type="InterPro" id="IPR036388">
    <property type="entry name" value="WH-like_DNA-bd_sf"/>
</dbReference>
<name>A0ABV8Q364_9MICO</name>
<dbReference type="PANTHER" id="PTHR38445:SF7">
    <property type="entry name" value="GNTR-FAMILY TRANSCRIPTIONAL REGULATOR"/>
    <property type="match status" value="1"/>
</dbReference>
<feature type="domain" description="HTH gntR-type" evidence="4">
    <location>
        <begin position="11"/>
        <end position="79"/>
    </location>
</feature>
<keyword evidence="3" id="KW-0804">Transcription</keyword>
<evidence type="ECO:0000256" key="3">
    <source>
        <dbReference type="ARBA" id="ARBA00023163"/>
    </source>
</evidence>
<evidence type="ECO:0000259" key="4">
    <source>
        <dbReference type="PROSITE" id="PS50949"/>
    </source>
</evidence>
<evidence type="ECO:0000256" key="1">
    <source>
        <dbReference type="ARBA" id="ARBA00023015"/>
    </source>
</evidence>
<reference evidence="6" key="1">
    <citation type="journal article" date="2019" name="Int. J. Syst. Evol. Microbiol.">
        <title>The Global Catalogue of Microorganisms (GCM) 10K type strain sequencing project: providing services to taxonomists for standard genome sequencing and annotation.</title>
        <authorList>
            <consortium name="The Broad Institute Genomics Platform"/>
            <consortium name="The Broad Institute Genome Sequencing Center for Infectious Disease"/>
            <person name="Wu L."/>
            <person name="Ma J."/>
        </authorList>
    </citation>
    <scope>NUCLEOTIDE SEQUENCE [LARGE SCALE GENOMIC DNA]</scope>
    <source>
        <strain evidence="6">CGMCC 1.10363</strain>
    </source>
</reference>
<dbReference type="InterPro" id="IPR036390">
    <property type="entry name" value="WH_DNA-bd_sf"/>
</dbReference>
<keyword evidence="1" id="KW-0805">Transcription regulation</keyword>
<protein>
    <submittedName>
        <fullName evidence="5">GntR family transcriptional regulator</fullName>
    </submittedName>
</protein>
<gene>
    <name evidence="5" type="ORF">ACFOYW_00470</name>
</gene>
<keyword evidence="6" id="KW-1185">Reference proteome</keyword>
<dbReference type="RefSeq" id="WP_390226580.1">
    <property type="nucleotide sequence ID" value="NZ_JBHSCN010000002.1"/>
</dbReference>
<dbReference type="Proteomes" id="UP001595900">
    <property type="component" value="Unassembled WGS sequence"/>
</dbReference>
<dbReference type="Gene3D" id="1.10.10.10">
    <property type="entry name" value="Winged helix-like DNA-binding domain superfamily/Winged helix DNA-binding domain"/>
    <property type="match status" value="1"/>
</dbReference>
<organism evidence="5 6">
    <name type="scientific">Gryllotalpicola reticulitermitis</name>
    <dbReference type="NCBI Taxonomy" id="1184153"/>
    <lineage>
        <taxon>Bacteria</taxon>
        <taxon>Bacillati</taxon>
        <taxon>Actinomycetota</taxon>
        <taxon>Actinomycetes</taxon>
        <taxon>Micrococcales</taxon>
        <taxon>Microbacteriaceae</taxon>
        <taxon>Gryllotalpicola</taxon>
    </lineage>
</organism>
<dbReference type="PROSITE" id="PS50949">
    <property type="entry name" value="HTH_GNTR"/>
    <property type="match status" value="1"/>
</dbReference>
<evidence type="ECO:0000256" key="2">
    <source>
        <dbReference type="ARBA" id="ARBA00023125"/>
    </source>
</evidence>
<dbReference type="PANTHER" id="PTHR38445">
    <property type="entry name" value="HTH-TYPE TRANSCRIPTIONAL REPRESSOR YTRA"/>
    <property type="match status" value="1"/>
</dbReference>
<proteinExistence type="predicted"/>
<dbReference type="Pfam" id="PF00392">
    <property type="entry name" value="GntR"/>
    <property type="match status" value="1"/>
</dbReference>
<dbReference type="InterPro" id="IPR000524">
    <property type="entry name" value="Tscrpt_reg_HTH_GntR"/>
</dbReference>
<evidence type="ECO:0000313" key="5">
    <source>
        <dbReference type="EMBL" id="MFC4241829.1"/>
    </source>
</evidence>
<dbReference type="EMBL" id="JBHSCN010000002">
    <property type="protein sequence ID" value="MFC4241829.1"/>
    <property type="molecule type" value="Genomic_DNA"/>
</dbReference>
<dbReference type="CDD" id="cd07377">
    <property type="entry name" value="WHTH_GntR"/>
    <property type="match status" value="1"/>
</dbReference>
<accession>A0ABV8Q364</accession>
<keyword evidence="2" id="KW-0238">DNA-binding</keyword>
<evidence type="ECO:0000313" key="6">
    <source>
        <dbReference type="Proteomes" id="UP001595900"/>
    </source>
</evidence>
<dbReference type="SUPFAM" id="SSF46785">
    <property type="entry name" value="Winged helix' DNA-binding domain"/>
    <property type="match status" value="1"/>
</dbReference>
<comment type="caution">
    <text evidence="5">The sequence shown here is derived from an EMBL/GenBank/DDBJ whole genome shotgun (WGS) entry which is preliminary data.</text>
</comment>
<dbReference type="SMART" id="SM00345">
    <property type="entry name" value="HTH_GNTR"/>
    <property type="match status" value="1"/>
</dbReference>